<dbReference type="EMBL" id="FNCJ01000007">
    <property type="protein sequence ID" value="SDH08540.1"/>
    <property type="molecule type" value="Genomic_DNA"/>
</dbReference>
<sequence>MTEIEERLLRDAFDALNPMKSGSSDEAQKAQQARERIGEYLKYQEQRKPVAYVAAGVEDGIWIVLAQYAGRNESEVYSRVLAQAMKEGYRGTGVDRMRELGWEIKGLYLD</sequence>
<dbReference type="AlphaFoldDB" id="A0A1G7ZKA8"/>
<proteinExistence type="predicted"/>
<dbReference type="RefSeq" id="WP_090685715.1">
    <property type="nucleotide sequence ID" value="NZ_FNCJ01000007.1"/>
</dbReference>
<evidence type="ECO:0000313" key="1">
    <source>
        <dbReference type="EMBL" id="SDH08540.1"/>
    </source>
</evidence>
<protein>
    <submittedName>
        <fullName evidence="1">Uncharacterized protein</fullName>
    </submittedName>
</protein>
<gene>
    <name evidence="1" type="ORF">SAMN05216466_10746</name>
</gene>
<reference evidence="1 2" key="1">
    <citation type="submission" date="2016-10" db="EMBL/GenBank/DDBJ databases">
        <authorList>
            <person name="de Groot N.N."/>
        </authorList>
    </citation>
    <scope>NUCLEOTIDE SEQUENCE [LARGE SCALE GENOMIC DNA]</scope>
    <source>
        <strain evidence="1 2">LMG 2247</strain>
    </source>
</reference>
<name>A0A1G7ZKA8_9BURK</name>
<organism evidence="1 2">
    <name type="scientific">Paraburkholderia phenazinium</name>
    <dbReference type="NCBI Taxonomy" id="60549"/>
    <lineage>
        <taxon>Bacteria</taxon>
        <taxon>Pseudomonadati</taxon>
        <taxon>Pseudomonadota</taxon>
        <taxon>Betaproteobacteria</taxon>
        <taxon>Burkholderiales</taxon>
        <taxon>Burkholderiaceae</taxon>
        <taxon>Paraburkholderia</taxon>
    </lineage>
</organism>
<accession>A0A1G7ZKA8</accession>
<dbReference type="Proteomes" id="UP000199706">
    <property type="component" value="Unassembled WGS sequence"/>
</dbReference>
<evidence type="ECO:0000313" key="2">
    <source>
        <dbReference type="Proteomes" id="UP000199706"/>
    </source>
</evidence>